<keyword evidence="1" id="KW-0732">Signal</keyword>
<dbReference type="RefSeq" id="WP_380595945.1">
    <property type="nucleotide sequence ID" value="NZ_JBHSDU010000003.1"/>
</dbReference>
<protein>
    <submittedName>
        <fullName evidence="3">Glycosyltransferase</fullName>
        <ecNumber evidence="3">2.4.-.-</ecNumber>
    </submittedName>
</protein>
<evidence type="ECO:0000256" key="1">
    <source>
        <dbReference type="SAM" id="SignalP"/>
    </source>
</evidence>
<feature type="domain" description="Spore protein YkvP/CgeB glycosyl transferase-like" evidence="2">
    <location>
        <begin position="208"/>
        <end position="352"/>
    </location>
</feature>
<accession>A0ABV8SNJ1</accession>
<dbReference type="EC" id="2.4.-.-" evidence="3"/>
<feature type="signal peptide" evidence="1">
    <location>
        <begin position="1"/>
        <end position="17"/>
    </location>
</feature>
<evidence type="ECO:0000313" key="3">
    <source>
        <dbReference type="EMBL" id="MFC4308870.1"/>
    </source>
</evidence>
<keyword evidence="3" id="KW-0328">Glycosyltransferase</keyword>
<dbReference type="EMBL" id="JBHSDU010000003">
    <property type="protein sequence ID" value="MFC4308870.1"/>
    <property type="molecule type" value="Genomic_DNA"/>
</dbReference>
<comment type="caution">
    <text evidence="3">The sequence shown here is derived from an EMBL/GenBank/DDBJ whole genome shotgun (WGS) entry which is preliminary data.</text>
</comment>
<proteinExistence type="predicted"/>
<reference evidence="4" key="1">
    <citation type="journal article" date="2019" name="Int. J. Syst. Evol. Microbiol.">
        <title>The Global Catalogue of Microorganisms (GCM) 10K type strain sequencing project: providing services to taxonomists for standard genome sequencing and annotation.</title>
        <authorList>
            <consortium name="The Broad Institute Genomics Platform"/>
            <consortium name="The Broad Institute Genome Sequencing Center for Infectious Disease"/>
            <person name="Wu L."/>
            <person name="Ma J."/>
        </authorList>
    </citation>
    <scope>NUCLEOTIDE SEQUENCE [LARGE SCALE GENOMIC DNA]</scope>
    <source>
        <strain evidence="4">CGMCC 1.10759</strain>
    </source>
</reference>
<dbReference type="SUPFAM" id="SSF53756">
    <property type="entry name" value="UDP-Glycosyltransferase/glycogen phosphorylase"/>
    <property type="match status" value="1"/>
</dbReference>
<dbReference type="InterPro" id="IPR055259">
    <property type="entry name" value="YkvP/CgeB_Glyco_trans-like"/>
</dbReference>
<name>A0ABV8SNJ1_9GAMM</name>
<dbReference type="GO" id="GO:0016757">
    <property type="term" value="F:glycosyltransferase activity"/>
    <property type="evidence" value="ECO:0007669"/>
    <property type="project" value="UniProtKB-KW"/>
</dbReference>
<feature type="chain" id="PRO_5045849191" evidence="1">
    <location>
        <begin position="18"/>
        <end position="378"/>
    </location>
</feature>
<dbReference type="Proteomes" id="UP001595904">
    <property type="component" value="Unassembled WGS sequence"/>
</dbReference>
<evidence type="ECO:0000313" key="4">
    <source>
        <dbReference type="Proteomes" id="UP001595904"/>
    </source>
</evidence>
<evidence type="ECO:0000259" key="2">
    <source>
        <dbReference type="Pfam" id="PF13524"/>
    </source>
</evidence>
<organism evidence="3 4">
    <name type="scientific">Steroidobacter flavus</name>
    <dbReference type="NCBI Taxonomy" id="1842136"/>
    <lineage>
        <taxon>Bacteria</taxon>
        <taxon>Pseudomonadati</taxon>
        <taxon>Pseudomonadota</taxon>
        <taxon>Gammaproteobacteria</taxon>
        <taxon>Steroidobacterales</taxon>
        <taxon>Steroidobacteraceae</taxon>
        <taxon>Steroidobacter</taxon>
    </lineage>
</organism>
<keyword evidence="4" id="KW-1185">Reference proteome</keyword>
<sequence length="378" mass="41714">MTAKVTLAMFGSSLVSAYWNGAATYYRGMIRALAGCGFDVTFYEPDAFDRQQHRDMSDPDWAKVVIYPATTDGWQAALEQARDADIIVKASGVGVFDEELEAEIPRLRSASNLIVFWDVDAPATLQRMQADASDPFRAQVPRFDLILTYGGGPPVVEAYSNFGARRCVPIYNALDPTTHHPVQPDSRFSGALGFLGNRLPDREGRVQTFFLKPAILLPDKKFLLGGAGWDRNVSLTPNVSYAGHVYTRDHNAFNCSTLAVLNINRDSMAQVGYSPPTRVFEAAGAGACLICDAWQGLEQFLEPGKEVLKVDSGEEVAAVLSGLTTTQARRIGKRALLRLLGEHTYEHRARDVKKLLVEQLARRAIPARRDEEVRHATL</sequence>
<gene>
    <name evidence="3" type="ORF">ACFPN2_07235</name>
</gene>
<dbReference type="Pfam" id="PF13524">
    <property type="entry name" value="Glyco_trans_1_2"/>
    <property type="match status" value="1"/>
</dbReference>
<keyword evidence="3" id="KW-0808">Transferase</keyword>